<evidence type="ECO:0000313" key="1">
    <source>
        <dbReference type="EMBL" id="AEM20136.1"/>
    </source>
</evidence>
<reference evidence="1 2" key="1">
    <citation type="journal article" date="2011" name="J. Bacteriol.">
        <title>Revised genome sequence of Brucella suis 1330.</title>
        <authorList>
            <person name="Tae H."/>
            <person name="Shallom S."/>
            <person name="Settlage R."/>
            <person name="Preston D."/>
            <person name="Adams L.G."/>
            <person name="Garner H.R."/>
        </authorList>
    </citation>
    <scope>NUCLEOTIDE SEQUENCE [LARGE SCALE GENOMIC DNA]</scope>
    <source>
        <strain evidence="1 2">1330</strain>
    </source>
</reference>
<dbReference type="KEGG" id="bms:BRA0674"/>
<dbReference type="AlphaFoldDB" id="A0A0H3G7G0"/>
<protein>
    <submittedName>
        <fullName evidence="1">Uncharacterized protein</fullName>
    </submittedName>
</protein>
<dbReference type="EMBL" id="CP002998">
    <property type="protein sequence ID" value="AEM20136.1"/>
    <property type="molecule type" value="Genomic_DNA"/>
</dbReference>
<dbReference type="HOGENOM" id="CLU_3354968_0_0_5"/>
<gene>
    <name evidence="1" type="ordered locus">BS1330_II0667</name>
</gene>
<name>A0A0H3G7G0_BRUSU</name>
<keyword evidence="2" id="KW-1185">Reference proteome</keyword>
<accession>A0A0H3G7G0</accession>
<dbReference type="Proteomes" id="UP000007104">
    <property type="component" value="Chromosome II"/>
</dbReference>
<dbReference type="KEGG" id="bsi:BS1330_II0667"/>
<sequence>MLERCHLQYFRQATEDSIALILMRRSPKPMQEHTKN</sequence>
<organism evidence="1 2">
    <name type="scientific">Brucella suis biovar 1 (strain 1330)</name>
    <dbReference type="NCBI Taxonomy" id="204722"/>
    <lineage>
        <taxon>Bacteria</taxon>
        <taxon>Pseudomonadati</taxon>
        <taxon>Pseudomonadota</taxon>
        <taxon>Alphaproteobacteria</taxon>
        <taxon>Hyphomicrobiales</taxon>
        <taxon>Brucellaceae</taxon>
        <taxon>Brucella/Ochrobactrum group</taxon>
        <taxon>Brucella</taxon>
    </lineage>
</organism>
<proteinExistence type="predicted"/>
<evidence type="ECO:0000313" key="2">
    <source>
        <dbReference type="Proteomes" id="UP000007104"/>
    </source>
</evidence>